<keyword evidence="4" id="KW-1185">Reference proteome</keyword>
<dbReference type="SMART" id="SM00256">
    <property type="entry name" value="FBOX"/>
    <property type="match status" value="1"/>
</dbReference>
<sequence>MDDDEGVWSPWPDLPPELSGMVFCRLPSYGDRLRFRAVCRQWRHAARQQHPLPPPPLPWLALDRTTYQSLPDGEVHRVPIPGELPTGTVCRGSFDGWLLYDSSEQLECFLMNPISKAKIDLPYHWYSDGDETIFRDYRKGEGQHTMNFRENAVRKIVVCSPNLVAAVIAGYGVFFHRPGMHSTWSFATGSGFVCDIAFYGGKLYSVSENGELFVHEFSIGEDHSSRVDTVIDLAPPLDKDNLRQGYYWLTTFYLVVSCTGKLLMVRWRWHFPNFYYYRRWFADELRKEIKLDVFEADLERRRWSQVKDIGDQALFLGTTCSKALPLPDHGNWIFFLGLNITKLCSDGIIHGVGDCAYCVYDMKNHTLRLDNPVSINREGLLSYGSEGSLFQRWRADWFFPCFVCDIAFYGGKLYSVSENGELFVHEFSIGEDHSSRVDTVIDLAPPLDKDNLRQGYYWLTTFYLVVSCTGKLLMVRWRWHFPNFYYYRRWFADELRKEIKLDVFEADLERRRWSQVKDIGDQALFLGTTCSKALPLPDHGNWIFFLGLNITKLCSDGIIHGVGDCAYCVYDMKNHTLRLDNPVSINREGLLSYGSEGSLFQRWRADWFFPCE</sequence>
<proteinExistence type="predicted"/>
<dbReference type="eggNOG" id="ENOG502RRP3">
    <property type="taxonomic scope" value="Eukaryota"/>
</dbReference>
<dbReference type="PANTHER" id="PTHR33110">
    <property type="entry name" value="F-BOX/KELCH-REPEAT PROTEIN-RELATED"/>
    <property type="match status" value="1"/>
</dbReference>
<dbReference type="PANTHER" id="PTHR33110:SF108">
    <property type="entry name" value="OS11G0154200 PROTEIN"/>
    <property type="match status" value="1"/>
</dbReference>
<reference evidence="3" key="2">
    <citation type="submission" date="2018-05" db="EMBL/GenBank/DDBJ databases">
        <title>OpunRS2 (Oryza punctata Reference Sequence Version 2).</title>
        <authorList>
            <person name="Zhang J."/>
            <person name="Kudrna D."/>
            <person name="Lee S."/>
            <person name="Talag J."/>
            <person name="Welchert J."/>
            <person name="Wing R.A."/>
        </authorList>
    </citation>
    <scope>NUCLEOTIDE SEQUENCE [LARGE SCALE GENOMIC DNA]</scope>
</reference>
<feature type="transmembrane region" description="Helical" evidence="1">
    <location>
        <begin position="455"/>
        <end position="474"/>
    </location>
</feature>
<dbReference type="Gramene" id="OPUNC07G01590.1">
    <property type="protein sequence ID" value="OPUNC07G01590.1"/>
    <property type="gene ID" value="OPUNC07G01590"/>
</dbReference>
<feature type="transmembrane region" description="Helical" evidence="1">
    <location>
        <begin position="156"/>
        <end position="175"/>
    </location>
</feature>
<reference evidence="3" key="1">
    <citation type="submission" date="2015-04" db="UniProtKB">
        <authorList>
            <consortium name="EnsemblPlants"/>
        </authorList>
    </citation>
    <scope>IDENTIFICATION</scope>
</reference>
<dbReference type="AlphaFoldDB" id="A0A0E0LGL1"/>
<dbReference type="InterPro" id="IPR005174">
    <property type="entry name" value="KIB1-4_b-propeller"/>
</dbReference>
<keyword evidence="1" id="KW-1133">Transmembrane helix</keyword>
<dbReference type="EnsemblPlants" id="OPUNC07G01590.1">
    <property type="protein sequence ID" value="OPUNC07G01590.1"/>
    <property type="gene ID" value="OPUNC07G01590"/>
</dbReference>
<dbReference type="Pfam" id="PF12937">
    <property type="entry name" value="F-box-like"/>
    <property type="match status" value="1"/>
</dbReference>
<accession>A0A0E0LGL1</accession>
<keyword evidence="1" id="KW-0472">Membrane</keyword>
<dbReference type="HOGENOM" id="CLU_019286_12_1_1"/>
<evidence type="ECO:0000313" key="3">
    <source>
        <dbReference type="EnsemblPlants" id="OPUNC07G01590.1"/>
    </source>
</evidence>
<feature type="transmembrane region" description="Helical" evidence="1">
    <location>
        <begin position="245"/>
        <end position="264"/>
    </location>
</feature>
<dbReference type="InterPro" id="IPR036047">
    <property type="entry name" value="F-box-like_dom_sf"/>
</dbReference>
<dbReference type="OMA" id="WRWHFPN"/>
<evidence type="ECO:0000256" key="1">
    <source>
        <dbReference type="SAM" id="Phobius"/>
    </source>
</evidence>
<dbReference type="Pfam" id="PF03478">
    <property type="entry name" value="Beta-prop_KIB1-4"/>
    <property type="match status" value="2"/>
</dbReference>
<evidence type="ECO:0000313" key="4">
    <source>
        <dbReference type="Proteomes" id="UP000026962"/>
    </source>
</evidence>
<keyword evidence="1" id="KW-0812">Transmembrane</keyword>
<dbReference type="Proteomes" id="UP000026962">
    <property type="component" value="Chromosome 7"/>
</dbReference>
<organism evidence="3">
    <name type="scientific">Oryza punctata</name>
    <name type="common">Red rice</name>
    <dbReference type="NCBI Taxonomy" id="4537"/>
    <lineage>
        <taxon>Eukaryota</taxon>
        <taxon>Viridiplantae</taxon>
        <taxon>Streptophyta</taxon>
        <taxon>Embryophyta</taxon>
        <taxon>Tracheophyta</taxon>
        <taxon>Spermatophyta</taxon>
        <taxon>Magnoliopsida</taxon>
        <taxon>Liliopsida</taxon>
        <taxon>Poales</taxon>
        <taxon>Poaceae</taxon>
        <taxon>BOP clade</taxon>
        <taxon>Oryzoideae</taxon>
        <taxon>Oryzeae</taxon>
        <taxon>Oryzinae</taxon>
        <taxon>Oryza</taxon>
    </lineage>
</organism>
<evidence type="ECO:0000259" key="2">
    <source>
        <dbReference type="SMART" id="SM00256"/>
    </source>
</evidence>
<dbReference type="SUPFAM" id="SSF81383">
    <property type="entry name" value="F-box domain"/>
    <property type="match status" value="1"/>
</dbReference>
<name>A0A0E0LGL1_ORYPU</name>
<dbReference type="Gene3D" id="1.20.1280.50">
    <property type="match status" value="1"/>
</dbReference>
<dbReference type="InterPro" id="IPR001810">
    <property type="entry name" value="F-box_dom"/>
</dbReference>
<protein>
    <recommendedName>
        <fullName evidence="2">F-box domain-containing protein</fullName>
    </recommendedName>
</protein>
<dbReference type="CDD" id="cd09917">
    <property type="entry name" value="F-box_SF"/>
    <property type="match status" value="1"/>
</dbReference>
<feature type="domain" description="F-box" evidence="2">
    <location>
        <begin position="14"/>
        <end position="55"/>
    </location>
</feature>